<dbReference type="KEGG" id="psco:LY89DRAFT_548228"/>
<dbReference type="AlphaFoldDB" id="A0A194XWS1"/>
<evidence type="ECO:0000313" key="3">
    <source>
        <dbReference type="Proteomes" id="UP000070700"/>
    </source>
</evidence>
<dbReference type="Pfam" id="PF11790">
    <property type="entry name" value="Glyco_hydro_cc"/>
    <property type="match status" value="1"/>
</dbReference>
<accession>A0A194XWS1</accession>
<sequence length="237" mass="26017">PKRGLAYKSAKYVQNFQAPGSQVSWAYNWASDMDPTYPSYLEFVPMLWGNSTGHTSSWVSNVNKALARGSSHLLAFNEPDNCGGGACMTPQSAVDAYRTYMNPFAGKAYLGAPAVSNGPTGLPWLTQFLELCTGCHIDFVPIHWYDKATNEAYFKSYIGQAVAVAESLRLSITEFNGAGTEAQQEAFLTTVLPWLDSQTYILQYAWFWCDPTSKMGALVDSSANPTKLGNVYAYTGF</sequence>
<name>A0A194XWS1_MOLSC</name>
<organism evidence="2 3">
    <name type="scientific">Mollisia scopiformis</name>
    <name type="common">Conifer needle endophyte fungus</name>
    <name type="synonym">Phialocephala scopiformis</name>
    <dbReference type="NCBI Taxonomy" id="149040"/>
    <lineage>
        <taxon>Eukaryota</taxon>
        <taxon>Fungi</taxon>
        <taxon>Dikarya</taxon>
        <taxon>Ascomycota</taxon>
        <taxon>Pezizomycotina</taxon>
        <taxon>Leotiomycetes</taxon>
        <taxon>Helotiales</taxon>
        <taxon>Mollisiaceae</taxon>
        <taxon>Mollisia</taxon>
    </lineage>
</organism>
<dbReference type="Proteomes" id="UP000070700">
    <property type="component" value="Unassembled WGS sequence"/>
</dbReference>
<feature type="non-terminal residue" evidence="2">
    <location>
        <position position="1"/>
    </location>
</feature>
<dbReference type="EMBL" id="KQ947404">
    <property type="protein sequence ID" value="KUJ24693.1"/>
    <property type="molecule type" value="Genomic_DNA"/>
</dbReference>
<dbReference type="GO" id="GO:0009277">
    <property type="term" value="C:fungal-type cell wall"/>
    <property type="evidence" value="ECO:0007669"/>
    <property type="project" value="TreeGrafter"/>
</dbReference>
<feature type="domain" description="Asl1-like glycosyl hydrolase catalytic" evidence="1">
    <location>
        <begin position="4"/>
        <end position="232"/>
    </location>
</feature>
<dbReference type="InParanoid" id="A0A194XWS1"/>
<dbReference type="SUPFAM" id="SSF51445">
    <property type="entry name" value="(Trans)glycosidases"/>
    <property type="match status" value="1"/>
</dbReference>
<dbReference type="PANTHER" id="PTHR34154:SF10">
    <property type="entry name" value="ASL1-LIKE GLYCOSYL HYDROLASE CATALYTIC DOMAIN-CONTAINING PROTEIN"/>
    <property type="match status" value="1"/>
</dbReference>
<proteinExistence type="predicted"/>
<dbReference type="InterPro" id="IPR024655">
    <property type="entry name" value="Asl1_glyco_hydro_catalytic"/>
</dbReference>
<reference evidence="2 3" key="1">
    <citation type="submission" date="2015-10" db="EMBL/GenBank/DDBJ databases">
        <title>Full genome of DAOMC 229536 Phialocephala scopiformis, a fungal endophyte of spruce producing the potent anti-insectan compound rugulosin.</title>
        <authorList>
            <consortium name="DOE Joint Genome Institute"/>
            <person name="Walker A.K."/>
            <person name="Frasz S.L."/>
            <person name="Seifert K.A."/>
            <person name="Miller J.D."/>
            <person name="Mondo S.J."/>
            <person name="Labutti K."/>
            <person name="Lipzen A."/>
            <person name="Dockter R."/>
            <person name="Kennedy M."/>
            <person name="Grigoriev I.V."/>
            <person name="Spatafora J.W."/>
        </authorList>
    </citation>
    <scope>NUCLEOTIDE SEQUENCE [LARGE SCALE GENOMIC DNA]</scope>
    <source>
        <strain evidence="2 3">CBS 120377</strain>
    </source>
</reference>
<dbReference type="InterPro" id="IPR017853">
    <property type="entry name" value="GH"/>
</dbReference>
<dbReference type="RefSeq" id="XP_018079048.1">
    <property type="nucleotide sequence ID" value="XM_018208268.2"/>
</dbReference>
<protein>
    <recommendedName>
        <fullName evidence="1">Asl1-like glycosyl hydrolase catalytic domain-containing protein</fullName>
    </recommendedName>
</protein>
<evidence type="ECO:0000259" key="1">
    <source>
        <dbReference type="Pfam" id="PF11790"/>
    </source>
</evidence>
<dbReference type="PANTHER" id="PTHR34154">
    <property type="entry name" value="ALKALI-SENSITIVE LINKAGE PROTEIN 1"/>
    <property type="match status" value="1"/>
</dbReference>
<dbReference type="GO" id="GO:0071966">
    <property type="term" value="P:fungal-type cell wall polysaccharide metabolic process"/>
    <property type="evidence" value="ECO:0007669"/>
    <property type="project" value="TreeGrafter"/>
</dbReference>
<feature type="non-terminal residue" evidence="2">
    <location>
        <position position="237"/>
    </location>
</feature>
<dbReference type="InterPro" id="IPR053183">
    <property type="entry name" value="ASL1"/>
</dbReference>
<gene>
    <name evidence="2" type="ORF">LY89DRAFT_548228</name>
</gene>
<dbReference type="OrthoDB" id="5985073at2759"/>
<keyword evidence="3" id="KW-1185">Reference proteome</keyword>
<dbReference type="GeneID" id="28817994"/>
<dbReference type="Gene3D" id="3.20.20.80">
    <property type="entry name" value="Glycosidases"/>
    <property type="match status" value="1"/>
</dbReference>
<evidence type="ECO:0000313" key="2">
    <source>
        <dbReference type="EMBL" id="KUJ24693.1"/>
    </source>
</evidence>